<evidence type="ECO:0000259" key="1">
    <source>
        <dbReference type="Pfam" id="PF04149"/>
    </source>
</evidence>
<name>A0A7W7FX24_9PSEU</name>
<accession>A0A7W7FX24</accession>
<dbReference type="EMBL" id="JACHMH010000001">
    <property type="protein sequence ID" value="MBB4682161.1"/>
    <property type="molecule type" value="Genomic_DNA"/>
</dbReference>
<evidence type="ECO:0000313" key="2">
    <source>
        <dbReference type="EMBL" id="MBB4682161.1"/>
    </source>
</evidence>
<dbReference type="InterPro" id="IPR007278">
    <property type="entry name" value="DUF397"/>
</dbReference>
<feature type="domain" description="DUF397" evidence="1">
    <location>
        <begin position="11"/>
        <end position="61"/>
    </location>
</feature>
<evidence type="ECO:0000313" key="3">
    <source>
        <dbReference type="Proteomes" id="UP000533598"/>
    </source>
</evidence>
<protein>
    <recommendedName>
        <fullName evidence="1">DUF397 domain-containing protein</fullName>
    </recommendedName>
</protein>
<dbReference type="RefSeq" id="WP_185009243.1">
    <property type="nucleotide sequence ID" value="NZ_BAAAUI010000037.1"/>
</dbReference>
<gene>
    <name evidence="2" type="ORF">HNR67_008279</name>
</gene>
<comment type="caution">
    <text evidence="2">The sequence shown here is derived from an EMBL/GenBank/DDBJ whole genome shotgun (WGS) entry which is preliminary data.</text>
</comment>
<sequence>MLASYNTESLSWRVSSYSGGGNNCVEVALPAAAAAVRDSKNRAGGALTFTRAQWHGFLASAPALHGSRA</sequence>
<dbReference type="AlphaFoldDB" id="A0A7W7FX24"/>
<dbReference type="Pfam" id="PF04149">
    <property type="entry name" value="DUF397"/>
    <property type="match status" value="1"/>
</dbReference>
<reference evidence="2 3" key="1">
    <citation type="submission" date="2020-08" db="EMBL/GenBank/DDBJ databases">
        <title>Sequencing the genomes of 1000 actinobacteria strains.</title>
        <authorList>
            <person name="Klenk H.-P."/>
        </authorList>
    </citation>
    <scope>NUCLEOTIDE SEQUENCE [LARGE SCALE GENOMIC DNA]</scope>
    <source>
        <strain evidence="2 3">DSM 44230</strain>
    </source>
</reference>
<keyword evidence="3" id="KW-1185">Reference proteome</keyword>
<organism evidence="2 3">
    <name type="scientific">Crossiella cryophila</name>
    <dbReference type="NCBI Taxonomy" id="43355"/>
    <lineage>
        <taxon>Bacteria</taxon>
        <taxon>Bacillati</taxon>
        <taxon>Actinomycetota</taxon>
        <taxon>Actinomycetes</taxon>
        <taxon>Pseudonocardiales</taxon>
        <taxon>Pseudonocardiaceae</taxon>
        <taxon>Crossiella</taxon>
    </lineage>
</organism>
<proteinExistence type="predicted"/>
<dbReference type="Proteomes" id="UP000533598">
    <property type="component" value="Unassembled WGS sequence"/>
</dbReference>